<dbReference type="InterPro" id="IPR036782">
    <property type="entry name" value="NE0471-like_N"/>
</dbReference>
<dbReference type="InterPro" id="IPR018841">
    <property type="entry name" value="DUF2442"/>
</dbReference>
<accession>A0A3B0W537</accession>
<evidence type="ECO:0008006" key="2">
    <source>
        <dbReference type="Google" id="ProtNLM"/>
    </source>
</evidence>
<gene>
    <name evidence="1" type="ORF">MNBD_GAMMA04-1751</name>
</gene>
<dbReference type="Gene3D" id="3.30.2020.10">
    <property type="entry name" value="NE0471-like N-terminal domain"/>
    <property type="match status" value="1"/>
</dbReference>
<reference evidence="1" key="1">
    <citation type="submission" date="2018-06" db="EMBL/GenBank/DDBJ databases">
        <authorList>
            <person name="Zhirakovskaya E."/>
        </authorList>
    </citation>
    <scope>NUCLEOTIDE SEQUENCE</scope>
</reference>
<organism evidence="1">
    <name type="scientific">hydrothermal vent metagenome</name>
    <dbReference type="NCBI Taxonomy" id="652676"/>
    <lineage>
        <taxon>unclassified sequences</taxon>
        <taxon>metagenomes</taxon>
        <taxon>ecological metagenomes</taxon>
    </lineage>
</organism>
<protein>
    <recommendedName>
        <fullName evidence="2">DUF2442 domain-containing protein</fullName>
    </recommendedName>
</protein>
<evidence type="ECO:0000313" key="1">
    <source>
        <dbReference type="EMBL" id="VAW46362.1"/>
    </source>
</evidence>
<proteinExistence type="predicted"/>
<dbReference type="Pfam" id="PF10387">
    <property type="entry name" value="DUF2442"/>
    <property type="match status" value="1"/>
</dbReference>
<name>A0A3B0W537_9ZZZZ</name>
<dbReference type="AlphaFoldDB" id="A0A3B0W537"/>
<sequence>MIDESKVINVEKVKYLSGHKLKLFFNDGVEQIIDFGPFLSTSLNPFINKYLDLEEFKKYALENGDLEWNDYDLCFPVADLYENNIKP</sequence>
<dbReference type="SUPFAM" id="SSF143880">
    <property type="entry name" value="NE0471 N-terminal domain-like"/>
    <property type="match status" value="1"/>
</dbReference>
<dbReference type="EMBL" id="UOFB01000135">
    <property type="protein sequence ID" value="VAW46362.1"/>
    <property type="molecule type" value="Genomic_DNA"/>
</dbReference>